<feature type="transmembrane region" description="Helical" evidence="7">
    <location>
        <begin position="298"/>
        <end position="319"/>
    </location>
</feature>
<evidence type="ECO:0000313" key="9">
    <source>
        <dbReference type="EMBL" id="EFI93848.1"/>
    </source>
</evidence>
<dbReference type="OMA" id="WAYEDLE"/>
<evidence type="ECO:0000256" key="4">
    <source>
        <dbReference type="ARBA" id="ARBA00022989"/>
    </source>
</evidence>
<dbReference type="InterPro" id="IPR009011">
    <property type="entry name" value="Man6P_isomerase_rcpt-bd_dom_sf"/>
</dbReference>
<comment type="subcellular location">
    <subcellularLocation>
        <location evidence="1">Membrane</location>
        <topology evidence="1">Single-pass membrane protein</topology>
    </subcellularLocation>
</comment>
<feature type="compositionally biased region" description="Basic and acidic residues" evidence="6">
    <location>
        <begin position="382"/>
        <end position="399"/>
    </location>
</feature>
<dbReference type="InterPro" id="IPR018939">
    <property type="entry name" value="Autophagy-rel_prot_27"/>
</dbReference>
<evidence type="ECO:0000256" key="7">
    <source>
        <dbReference type="SAM" id="Phobius"/>
    </source>
</evidence>
<keyword evidence="2 7" id="KW-0812">Transmembrane</keyword>
<name>D8QEG8_SCHCM</name>
<evidence type="ECO:0000256" key="6">
    <source>
        <dbReference type="SAM" id="MobiDB-lite"/>
    </source>
</evidence>
<dbReference type="InParanoid" id="D8QEG8"/>
<dbReference type="Pfam" id="PF09451">
    <property type="entry name" value="ATG27"/>
    <property type="match status" value="1"/>
</dbReference>
<dbReference type="EMBL" id="GL377310">
    <property type="protein sequence ID" value="EFI93848.1"/>
    <property type="molecule type" value="Genomic_DNA"/>
</dbReference>
<evidence type="ECO:0000256" key="8">
    <source>
        <dbReference type="SAM" id="SignalP"/>
    </source>
</evidence>
<protein>
    <submittedName>
        <fullName evidence="9">Uncharacterized protein</fullName>
    </submittedName>
</protein>
<feature type="region of interest" description="Disordered" evidence="6">
    <location>
        <begin position="378"/>
        <end position="411"/>
    </location>
</feature>
<dbReference type="GO" id="GO:0016020">
    <property type="term" value="C:membrane"/>
    <property type="evidence" value="ECO:0007669"/>
    <property type="project" value="UniProtKB-SubCell"/>
</dbReference>
<dbReference type="eggNOG" id="ENOG502SV1B">
    <property type="taxonomic scope" value="Eukaryota"/>
</dbReference>
<keyword evidence="10" id="KW-1185">Reference proteome</keyword>
<accession>D8QEG8</accession>
<dbReference type="VEuPathDB" id="FungiDB:SCHCODRAFT_02512078"/>
<feature type="chain" id="PRO_5003120894" evidence="8">
    <location>
        <begin position="21"/>
        <end position="429"/>
    </location>
</feature>
<evidence type="ECO:0000256" key="2">
    <source>
        <dbReference type="ARBA" id="ARBA00022692"/>
    </source>
</evidence>
<evidence type="ECO:0000256" key="5">
    <source>
        <dbReference type="ARBA" id="ARBA00023136"/>
    </source>
</evidence>
<dbReference type="KEGG" id="scm:SCHCO_02512078"/>
<dbReference type="SUPFAM" id="SSF50911">
    <property type="entry name" value="Mannose 6-phosphate receptor domain"/>
    <property type="match status" value="1"/>
</dbReference>
<proteinExistence type="predicted"/>
<evidence type="ECO:0000256" key="1">
    <source>
        <dbReference type="ARBA" id="ARBA00004167"/>
    </source>
</evidence>
<keyword evidence="4 7" id="KW-1133">Transmembrane helix</keyword>
<dbReference type="RefSeq" id="XP_003028751.1">
    <property type="nucleotide sequence ID" value="XM_003028705.1"/>
</dbReference>
<sequence length="429" mass="46008">MLWALLVAVLVGVKDCVVLAAPDRGDLPPVRTYHGLSDTSTPLSSSAYLVPSNVPRSIPHTASSSADSPKPLPCAFTIDFPAPPLRFDLCPLLGGTDPLTITSHEETPPTHTDYTYTVGRGAPVQRDRTMPDELQCAEGTWVCLQVINSRPNHPSEPPRVLQVVPVAGEPGLRPTAKRVQRKLRDSDTEVDALRVVLHGGSYTSRSQKAVFDFICASETTPPTLSWTFNGTHAFEWSSEHACGKAVVPTTPPPSTSEPPSPTGPGDDGDTENPPSDPESPDQGHGDINRPAPSPTHPLLRLAFIAGGLFFLYYAFRTLLPKLHTAMLRRKARRTRGSGVLPASRFAGLVPAQFVRRAGYEPLFDAGDLEDEETRNIGEAADLESRSGARAHGGGEDRRLGPSAYGDAYQDEASPLSATFPARGAYGAAR</sequence>
<evidence type="ECO:0000256" key="3">
    <source>
        <dbReference type="ARBA" id="ARBA00022729"/>
    </source>
</evidence>
<feature type="signal peptide" evidence="8">
    <location>
        <begin position="1"/>
        <end position="20"/>
    </location>
</feature>
<dbReference type="Gene3D" id="2.70.130.10">
    <property type="entry name" value="Mannose-6-phosphate receptor binding domain"/>
    <property type="match status" value="1"/>
</dbReference>
<dbReference type="AlphaFoldDB" id="D8QEG8"/>
<keyword evidence="3 8" id="KW-0732">Signal</keyword>
<reference evidence="9 10" key="1">
    <citation type="journal article" date="2010" name="Nat. Biotechnol.">
        <title>Genome sequence of the model mushroom Schizophyllum commune.</title>
        <authorList>
            <person name="Ohm R.A."/>
            <person name="de Jong J.F."/>
            <person name="Lugones L.G."/>
            <person name="Aerts A."/>
            <person name="Kothe E."/>
            <person name="Stajich J.E."/>
            <person name="de Vries R.P."/>
            <person name="Record E."/>
            <person name="Levasseur A."/>
            <person name="Baker S.E."/>
            <person name="Bartholomew K.A."/>
            <person name="Coutinho P.M."/>
            <person name="Erdmann S."/>
            <person name="Fowler T.J."/>
            <person name="Gathman A.C."/>
            <person name="Lombard V."/>
            <person name="Henrissat B."/>
            <person name="Knabe N."/>
            <person name="Kuees U."/>
            <person name="Lilly W.W."/>
            <person name="Lindquist E."/>
            <person name="Lucas S."/>
            <person name="Magnuson J.K."/>
            <person name="Piumi F."/>
            <person name="Raudaskoski M."/>
            <person name="Salamov A."/>
            <person name="Schmutz J."/>
            <person name="Schwarze F.W.M.R."/>
            <person name="vanKuyk P.A."/>
            <person name="Horton J.S."/>
            <person name="Grigoriev I.V."/>
            <person name="Woesten H.A.B."/>
        </authorList>
    </citation>
    <scope>NUCLEOTIDE SEQUENCE [LARGE SCALE GENOMIC DNA]</scope>
    <source>
        <strain evidence="10">H4-8 / FGSC 9210</strain>
    </source>
</reference>
<dbReference type="OrthoDB" id="29460at2759"/>
<dbReference type="HOGENOM" id="CLU_639609_0_0_1"/>
<organism evidence="10">
    <name type="scientific">Schizophyllum commune (strain H4-8 / FGSC 9210)</name>
    <name type="common">Split gill fungus</name>
    <dbReference type="NCBI Taxonomy" id="578458"/>
    <lineage>
        <taxon>Eukaryota</taxon>
        <taxon>Fungi</taxon>
        <taxon>Dikarya</taxon>
        <taxon>Basidiomycota</taxon>
        <taxon>Agaricomycotina</taxon>
        <taxon>Agaricomycetes</taxon>
        <taxon>Agaricomycetidae</taxon>
        <taxon>Agaricales</taxon>
        <taxon>Schizophyllaceae</taxon>
        <taxon>Schizophyllum</taxon>
    </lineage>
</organism>
<keyword evidence="5 7" id="KW-0472">Membrane</keyword>
<feature type="compositionally biased region" description="Pro residues" evidence="6">
    <location>
        <begin position="249"/>
        <end position="262"/>
    </location>
</feature>
<dbReference type="GeneID" id="9596950"/>
<evidence type="ECO:0000313" key="10">
    <source>
        <dbReference type="Proteomes" id="UP000007431"/>
    </source>
</evidence>
<dbReference type="Proteomes" id="UP000007431">
    <property type="component" value="Unassembled WGS sequence"/>
</dbReference>
<gene>
    <name evidence="9" type="ORF">SCHCODRAFT_237156</name>
</gene>
<feature type="region of interest" description="Disordered" evidence="6">
    <location>
        <begin position="244"/>
        <end position="293"/>
    </location>
</feature>